<dbReference type="Proteomes" id="UP000032408">
    <property type="component" value="Chromosome"/>
</dbReference>
<gene>
    <name evidence="1" type="ORF">NADRNF5_0006</name>
</gene>
<dbReference type="GeneID" id="24819263"/>
<dbReference type="HOGENOM" id="CLU_2949096_0_0_2"/>
<dbReference type="EMBL" id="CP011070">
    <property type="protein sequence ID" value="AJW69706.1"/>
    <property type="molecule type" value="Genomic_DNA"/>
</dbReference>
<organism evidence="1 2">
    <name type="scientific">Nitrosopumilus adriaticus</name>
    <dbReference type="NCBI Taxonomy" id="1580092"/>
    <lineage>
        <taxon>Archaea</taxon>
        <taxon>Nitrososphaerota</taxon>
        <taxon>Nitrososphaeria</taxon>
        <taxon>Nitrosopumilales</taxon>
        <taxon>Nitrosopumilaceae</taxon>
        <taxon>Nitrosopumilus</taxon>
    </lineage>
</organism>
<dbReference type="RefSeq" id="WP_048114362.1">
    <property type="nucleotide sequence ID" value="NZ_CP011070.1"/>
</dbReference>
<dbReference type="KEGG" id="nin:NADRNF5_0006"/>
<protein>
    <submittedName>
        <fullName evidence="1">Uncharacterized protein</fullName>
    </submittedName>
</protein>
<accession>A0A0D5BZ13</accession>
<dbReference type="AlphaFoldDB" id="A0A0D5BZ13"/>
<evidence type="ECO:0000313" key="2">
    <source>
        <dbReference type="Proteomes" id="UP000032408"/>
    </source>
</evidence>
<evidence type="ECO:0000313" key="1">
    <source>
        <dbReference type="EMBL" id="AJW69706.1"/>
    </source>
</evidence>
<name>A0A0D5BZ13_9ARCH</name>
<proteinExistence type="predicted"/>
<reference evidence="2" key="1">
    <citation type="submission" date="2015-03" db="EMBL/GenBank/DDBJ databases">
        <title>Characterization of two novel Thaumarchaeota isolated from the Northern Adriatic Sea.</title>
        <authorList>
            <person name="Bayer B."/>
            <person name="Vojvoda J."/>
            <person name="Offre P."/>
            <person name="Srivastava A."/>
            <person name="Elisabeth N."/>
            <person name="Garcia J.A.L."/>
            <person name="Schleper C."/>
            <person name="Herndl G.J."/>
        </authorList>
    </citation>
    <scope>NUCLEOTIDE SEQUENCE [LARGE SCALE GENOMIC DNA]</scope>
    <source>
        <strain evidence="2">NF5</strain>
    </source>
</reference>
<sequence>MNKTLIIGIAVFIVIGIAFGIMQMNDNDSNDIVIEQTGDEPKRIIVGLSESLGVTEKDP</sequence>
<keyword evidence="2" id="KW-1185">Reference proteome</keyword>
<dbReference type="STRING" id="1580092.NADRNF5_0006"/>
<reference evidence="1 2" key="2">
    <citation type="journal article" date="2016" name="ISME J.">
        <title>Physiological and genomic characterization of two novel marine thaumarchaeal strains indicates niche differentiation.</title>
        <authorList>
            <person name="Bayer B."/>
            <person name="Vojvoda J."/>
            <person name="Offre P."/>
            <person name="Alves R.J."/>
            <person name="Elisabeth N.H."/>
            <person name="Garcia J.A."/>
            <person name="Volland J.M."/>
            <person name="Srivastava A."/>
            <person name="Schleper C."/>
            <person name="Herndl G.J."/>
        </authorList>
    </citation>
    <scope>NUCLEOTIDE SEQUENCE [LARGE SCALE GENOMIC DNA]</scope>
    <source>
        <strain evidence="1 2">NF5</strain>
    </source>
</reference>